<feature type="compositionally biased region" description="Low complexity" evidence="4">
    <location>
        <begin position="151"/>
        <end position="166"/>
    </location>
</feature>
<dbReference type="PROSITE" id="PS01359">
    <property type="entry name" value="ZF_PHD_1"/>
    <property type="match status" value="1"/>
</dbReference>
<accession>A0A1X7TZC5</accession>
<feature type="domain" description="Zinc finger PHD-type" evidence="5">
    <location>
        <begin position="57"/>
        <end position="111"/>
    </location>
</feature>
<evidence type="ECO:0000256" key="4">
    <source>
        <dbReference type="SAM" id="MobiDB-lite"/>
    </source>
</evidence>
<dbReference type="InterPro" id="IPR011011">
    <property type="entry name" value="Znf_FYVE_PHD"/>
</dbReference>
<reference evidence="6" key="1">
    <citation type="submission" date="2017-05" db="UniProtKB">
        <authorList>
            <consortium name="EnsemblMetazoa"/>
        </authorList>
    </citation>
    <scope>IDENTIFICATION</scope>
</reference>
<feature type="compositionally biased region" description="Polar residues" evidence="4">
    <location>
        <begin position="19"/>
        <end position="28"/>
    </location>
</feature>
<evidence type="ECO:0000256" key="2">
    <source>
        <dbReference type="ARBA" id="ARBA00022771"/>
    </source>
</evidence>
<dbReference type="SUPFAM" id="SSF57903">
    <property type="entry name" value="FYVE/PHD zinc finger"/>
    <property type="match status" value="1"/>
</dbReference>
<evidence type="ECO:0000256" key="3">
    <source>
        <dbReference type="ARBA" id="ARBA00022833"/>
    </source>
</evidence>
<evidence type="ECO:0000313" key="6">
    <source>
        <dbReference type="EnsemblMetazoa" id="Aqu2.1.20478_001"/>
    </source>
</evidence>
<keyword evidence="2" id="KW-0863">Zinc-finger</keyword>
<keyword evidence="1" id="KW-0479">Metal-binding</keyword>
<feature type="region of interest" description="Disordered" evidence="4">
    <location>
        <begin position="1"/>
        <end position="48"/>
    </location>
</feature>
<feature type="region of interest" description="Disordered" evidence="4">
    <location>
        <begin position="151"/>
        <end position="185"/>
    </location>
</feature>
<evidence type="ECO:0000259" key="5">
    <source>
        <dbReference type="SMART" id="SM00249"/>
    </source>
</evidence>
<dbReference type="AlphaFoldDB" id="A0A1X7TZC5"/>
<dbReference type="InterPro" id="IPR019786">
    <property type="entry name" value="Zinc_finger_PHD-type_CS"/>
</dbReference>
<name>A0A1X7TZC5_AMPQE</name>
<feature type="compositionally biased region" description="Low complexity" evidence="4">
    <location>
        <begin position="173"/>
        <end position="183"/>
    </location>
</feature>
<dbReference type="Gene3D" id="3.30.40.10">
    <property type="entry name" value="Zinc/RING finger domain, C3HC4 (zinc finger)"/>
    <property type="match status" value="1"/>
</dbReference>
<dbReference type="SMART" id="SM00249">
    <property type="entry name" value="PHD"/>
    <property type="match status" value="1"/>
</dbReference>
<protein>
    <recommendedName>
        <fullName evidence="5">Zinc finger PHD-type domain-containing protein</fullName>
    </recommendedName>
</protein>
<organism evidence="6">
    <name type="scientific">Amphimedon queenslandica</name>
    <name type="common">Sponge</name>
    <dbReference type="NCBI Taxonomy" id="400682"/>
    <lineage>
        <taxon>Eukaryota</taxon>
        <taxon>Metazoa</taxon>
        <taxon>Porifera</taxon>
        <taxon>Demospongiae</taxon>
        <taxon>Heteroscleromorpha</taxon>
        <taxon>Haplosclerida</taxon>
        <taxon>Niphatidae</taxon>
        <taxon>Amphimedon</taxon>
    </lineage>
</organism>
<feature type="compositionally biased region" description="Polar residues" evidence="4">
    <location>
        <begin position="1"/>
        <end position="10"/>
    </location>
</feature>
<dbReference type="GO" id="GO:0008270">
    <property type="term" value="F:zinc ion binding"/>
    <property type="evidence" value="ECO:0007669"/>
    <property type="project" value="UniProtKB-KW"/>
</dbReference>
<sequence>MASNKVTNPAKNKRLSYGPVSTSSNNGQKVPHVDAKKKPPGSRGKAKQTSRSDLECICPICEDPIIDSSQLSIMCEGKCAAWLHRGCAGLSRAALSCLDSSPLPFLCPHCRLEAQSAEIESLRSSLSAQSLEIVSLQNSITSLTEQIDALSSSLSPSPNNVPSSTSHPRERLPPQSRLPPSLDSSHHRFNIIVSGIEESPVGTPRTARINSDINAASAILSDFSTDGTPPVYARDCRRLGRYRQDAPSPRPLLVTLNSTIEVSNVLFKCQRLSLTSKISSNTNRDAAIRYRDYYAVSSSIPQDNSVFLRISPSINIRDYVTYMA</sequence>
<feature type="compositionally biased region" description="Basic residues" evidence="4">
    <location>
        <begin position="38"/>
        <end position="48"/>
    </location>
</feature>
<dbReference type="InParanoid" id="A0A1X7TZC5"/>
<proteinExistence type="predicted"/>
<dbReference type="InterPro" id="IPR001965">
    <property type="entry name" value="Znf_PHD"/>
</dbReference>
<dbReference type="OrthoDB" id="7477315at2759"/>
<keyword evidence="3" id="KW-0862">Zinc</keyword>
<evidence type="ECO:0000256" key="1">
    <source>
        <dbReference type="ARBA" id="ARBA00022723"/>
    </source>
</evidence>
<dbReference type="EnsemblMetazoa" id="Aqu2.1.20478_001">
    <property type="protein sequence ID" value="Aqu2.1.20478_001"/>
    <property type="gene ID" value="Aqu2.1.20478"/>
</dbReference>
<dbReference type="InterPro" id="IPR013083">
    <property type="entry name" value="Znf_RING/FYVE/PHD"/>
</dbReference>